<evidence type="ECO:0000313" key="3">
    <source>
        <dbReference type="Proteomes" id="UP000594220"/>
    </source>
</evidence>
<feature type="region of interest" description="Disordered" evidence="1">
    <location>
        <begin position="98"/>
        <end position="123"/>
    </location>
</feature>
<name>A0A7M4EHK7_CROPO</name>
<feature type="compositionally biased region" description="Polar residues" evidence="1">
    <location>
        <begin position="98"/>
        <end position="120"/>
    </location>
</feature>
<proteinExistence type="predicted"/>
<reference evidence="2" key="1">
    <citation type="submission" date="2025-08" db="UniProtKB">
        <authorList>
            <consortium name="Ensembl"/>
        </authorList>
    </citation>
    <scope>IDENTIFICATION</scope>
</reference>
<dbReference type="Proteomes" id="UP000594220">
    <property type="component" value="Unplaced"/>
</dbReference>
<organism evidence="2 3">
    <name type="scientific">Crocodylus porosus</name>
    <name type="common">Saltwater crocodile</name>
    <name type="synonym">Estuarine crocodile</name>
    <dbReference type="NCBI Taxonomy" id="8502"/>
    <lineage>
        <taxon>Eukaryota</taxon>
        <taxon>Metazoa</taxon>
        <taxon>Chordata</taxon>
        <taxon>Craniata</taxon>
        <taxon>Vertebrata</taxon>
        <taxon>Euteleostomi</taxon>
        <taxon>Archelosauria</taxon>
        <taxon>Archosauria</taxon>
        <taxon>Crocodylia</taxon>
        <taxon>Longirostres</taxon>
        <taxon>Crocodylidae</taxon>
        <taxon>Crocodylus</taxon>
    </lineage>
</organism>
<dbReference type="AlphaFoldDB" id="A0A7M4EHK7"/>
<accession>A0A7M4EHK7</accession>
<reference evidence="2" key="2">
    <citation type="submission" date="2025-09" db="UniProtKB">
        <authorList>
            <consortium name="Ensembl"/>
        </authorList>
    </citation>
    <scope>IDENTIFICATION</scope>
</reference>
<sequence>MLPSVLELPILWLPKLLWHFRSWQSHSMPPPPYTALRGTWPASPAQWCCSLCTRILQRKTLGHGCGPRCVHPESSRKGSCACRSTQASQGLEQTTVSHTPASSINACSPSEQAGSRTGQSLPPRLEGPRACGVHFFPLNHLSDSWPQHPFHLQLDPLQFWSQKSPANIRATRAPFRCDLKV</sequence>
<evidence type="ECO:0000256" key="1">
    <source>
        <dbReference type="SAM" id="MobiDB-lite"/>
    </source>
</evidence>
<dbReference type="Ensembl" id="ENSCPRT00005011022.1">
    <property type="protein sequence ID" value="ENSCPRP00005009364.1"/>
    <property type="gene ID" value="ENSCPRG00005006647.1"/>
</dbReference>
<protein>
    <submittedName>
        <fullName evidence="2">Uncharacterized protein</fullName>
    </submittedName>
</protein>
<keyword evidence="3" id="KW-1185">Reference proteome</keyword>
<evidence type="ECO:0000313" key="2">
    <source>
        <dbReference type="Ensembl" id="ENSCPRP00005009364.1"/>
    </source>
</evidence>
<dbReference type="GeneTree" id="ENSGT00990000212165"/>